<evidence type="ECO:0000256" key="4">
    <source>
        <dbReference type="ARBA" id="ARBA00022723"/>
    </source>
</evidence>
<dbReference type="PANTHER" id="PTHR43250">
    <property type="entry name" value="EXODEOXYRIBONUCLEASE III"/>
    <property type="match status" value="1"/>
</dbReference>
<dbReference type="NCBIfam" id="TIGR00195">
    <property type="entry name" value="exoDNase_III"/>
    <property type="match status" value="1"/>
</dbReference>
<dbReference type="CDD" id="cd09086">
    <property type="entry name" value="ExoIII-like_AP-endo"/>
    <property type="match status" value="1"/>
</dbReference>
<dbReference type="RefSeq" id="WP_394820244.1">
    <property type="nucleotide sequence ID" value="NZ_JAWJZY010000005.1"/>
</dbReference>
<evidence type="ECO:0000256" key="6">
    <source>
        <dbReference type="ARBA" id="ARBA00022842"/>
    </source>
</evidence>
<keyword evidence="6" id="KW-0460">Magnesium</keyword>
<dbReference type="InterPro" id="IPR036691">
    <property type="entry name" value="Endo/exonu/phosph_ase_sf"/>
</dbReference>
<keyword evidence="4" id="KW-0479">Metal-binding</keyword>
<proteinExistence type="inferred from homology"/>
<evidence type="ECO:0000256" key="3">
    <source>
        <dbReference type="ARBA" id="ARBA00007092"/>
    </source>
</evidence>
<evidence type="ECO:0000256" key="5">
    <source>
        <dbReference type="ARBA" id="ARBA00022801"/>
    </source>
</evidence>
<evidence type="ECO:0000256" key="1">
    <source>
        <dbReference type="ARBA" id="ARBA00001936"/>
    </source>
</evidence>
<dbReference type="Proteomes" id="UP001312908">
    <property type="component" value="Unassembled WGS sequence"/>
</dbReference>
<gene>
    <name evidence="8" type="ORF">DOFOFD_10440</name>
</gene>
<reference evidence="8 9" key="1">
    <citation type="submission" date="2023-10" db="EMBL/GenBank/DDBJ databases">
        <title>Sorlinia euscelidii gen. nov., sp. nov., an acetic acid bacteria isolated from the gut of Euscelidius variegatus emitter.</title>
        <authorList>
            <person name="Michoud G."/>
            <person name="Marasco R."/>
            <person name="Seferji K."/>
            <person name="Gonella E."/>
            <person name="Garuglieri E."/>
            <person name="Alma A."/>
            <person name="Mapelli F."/>
            <person name="Borin S."/>
            <person name="Daffonchio D."/>
            <person name="Crotti E."/>
        </authorList>
    </citation>
    <scope>NUCLEOTIDE SEQUENCE [LARGE SCALE GENOMIC DNA]</scope>
    <source>
        <strain evidence="8 9">EV16P</strain>
    </source>
</reference>
<comment type="cofactor">
    <cofactor evidence="2">
        <name>Mg(2+)</name>
        <dbReference type="ChEBI" id="CHEBI:18420"/>
    </cofactor>
</comment>
<name>A0ABU7U3K7_9PROT</name>
<comment type="caution">
    <text evidence="8">The sequence shown here is derived from an EMBL/GenBank/DDBJ whole genome shotgun (WGS) entry which is preliminary data.</text>
</comment>
<evidence type="ECO:0000313" key="8">
    <source>
        <dbReference type="EMBL" id="MEE8659422.1"/>
    </source>
</evidence>
<dbReference type="Gene3D" id="3.60.10.10">
    <property type="entry name" value="Endonuclease/exonuclease/phosphatase"/>
    <property type="match status" value="1"/>
</dbReference>
<evidence type="ECO:0000259" key="7">
    <source>
        <dbReference type="Pfam" id="PF03372"/>
    </source>
</evidence>
<keyword evidence="9" id="KW-1185">Reference proteome</keyword>
<dbReference type="Pfam" id="PF03372">
    <property type="entry name" value="Exo_endo_phos"/>
    <property type="match status" value="1"/>
</dbReference>
<dbReference type="InterPro" id="IPR020848">
    <property type="entry name" value="AP_endonuclease_F1_CS"/>
</dbReference>
<dbReference type="InterPro" id="IPR004808">
    <property type="entry name" value="AP_endonuc_1"/>
</dbReference>
<evidence type="ECO:0000313" key="9">
    <source>
        <dbReference type="Proteomes" id="UP001312908"/>
    </source>
</evidence>
<dbReference type="InterPro" id="IPR005135">
    <property type="entry name" value="Endo/exonuclease/phosphatase"/>
</dbReference>
<feature type="domain" description="Endonuclease/exonuclease/phosphatase" evidence="7">
    <location>
        <begin position="5"/>
        <end position="245"/>
    </location>
</feature>
<evidence type="ECO:0000256" key="2">
    <source>
        <dbReference type="ARBA" id="ARBA00001946"/>
    </source>
</evidence>
<dbReference type="SUPFAM" id="SSF56219">
    <property type="entry name" value="DNase I-like"/>
    <property type="match status" value="1"/>
</dbReference>
<accession>A0ABU7U3K7</accession>
<dbReference type="PROSITE" id="PS51435">
    <property type="entry name" value="AP_NUCLEASE_F1_4"/>
    <property type="match status" value="1"/>
</dbReference>
<sequence>MKITSWNVNSVRQRGTAVMAWLAAHQPDALCLQELKCQDAQFPATLQEAGYHCTVMGQKAYNGVAILTREEPKVISPGLDGFDYDEARYLEVVIGDICIGNLYLPNGNSGGADGFQKKLDFFAALTRRAHEKLVSGQAFIFLGDYNICPTDFDFAPGALDPHDALIRPESREAWRRLLHLGLTDAMRVLHPHDPCYTYWDYQAGALPRNRGLRIDHALLSPSMADRLSTAEVDRAEREKDRASDHAPVTFGFLPAR</sequence>
<dbReference type="PANTHER" id="PTHR43250:SF2">
    <property type="entry name" value="EXODEOXYRIBONUCLEASE III"/>
    <property type="match status" value="1"/>
</dbReference>
<comment type="similarity">
    <text evidence="3">Belongs to the DNA repair enzymes AP/ExoA family.</text>
</comment>
<dbReference type="NCBIfam" id="TIGR00633">
    <property type="entry name" value="xth"/>
    <property type="match status" value="1"/>
</dbReference>
<comment type="cofactor">
    <cofactor evidence="1">
        <name>Mn(2+)</name>
        <dbReference type="ChEBI" id="CHEBI:29035"/>
    </cofactor>
</comment>
<dbReference type="InterPro" id="IPR037493">
    <property type="entry name" value="ExoIII-like"/>
</dbReference>
<dbReference type="EMBL" id="JAWJZY010000005">
    <property type="protein sequence ID" value="MEE8659422.1"/>
    <property type="molecule type" value="Genomic_DNA"/>
</dbReference>
<organism evidence="8 9">
    <name type="scientific">Sorlinia euscelidii</name>
    <dbReference type="NCBI Taxonomy" id="3081148"/>
    <lineage>
        <taxon>Bacteria</taxon>
        <taxon>Pseudomonadati</taxon>
        <taxon>Pseudomonadota</taxon>
        <taxon>Alphaproteobacteria</taxon>
        <taxon>Acetobacterales</taxon>
        <taxon>Acetobacteraceae</taxon>
        <taxon>Sorlinia</taxon>
    </lineage>
</organism>
<protein>
    <submittedName>
        <fullName evidence="8">Exodeoxyribonuclease III</fullName>
    </submittedName>
</protein>
<keyword evidence="5" id="KW-0378">Hydrolase</keyword>
<dbReference type="PROSITE" id="PS00728">
    <property type="entry name" value="AP_NUCLEASE_F1_3"/>
    <property type="match status" value="1"/>
</dbReference>